<dbReference type="AlphaFoldDB" id="A0A922IFQ6"/>
<sequence>MAKKTIKALIRSYILDNYDNRLIVIVIIIIIIIGCNRITAYSFEIFILWHFCFQELDSLDKTLFDPCLTNKKELVQFRTLLTDACFIK</sequence>
<protein>
    <submittedName>
        <fullName evidence="2">Uncharacterized protein</fullName>
    </submittedName>
</protein>
<reference evidence="2" key="1">
    <citation type="submission" date="2013-05" db="EMBL/GenBank/DDBJ databases">
        <authorList>
            <person name="Yim A.K.Y."/>
            <person name="Chan T.F."/>
            <person name="Ji K.M."/>
            <person name="Liu X.Y."/>
            <person name="Zhou J.W."/>
            <person name="Li R.Q."/>
            <person name="Yang K.Y."/>
            <person name="Li J."/>
            <person name="Li M."/>
            <person name="Law P.T.W."/>
            <person name="Wu Y.L."/>
            <person name="Cai Z.L."/>
            <person name="Qin H."/>
            <person name="Bao Y."/>
            <person name="Leung R.K.K."/>
            <person name="Ng P.K.S."/>
            <person name="Zou J."/>
            <person name="Zhong X.J."/>
            <person name="Ran P.X."/>
            <person name="Zhong N.S."/>
            <person name="Liu Z.G."/>
            <person name="Tsui S.K.W."/>
        </authorList>
    </citation>
    <scope>NUCLEOTIDE SEQUENCE</scope>
    <source>
        <strain evidence="2">Derf</strain>
        <tissue evidence="2">Whole organism</tissue>
    </source>
</reference>
<feature type="transmembrane region" description="Helical" evidence="1">
    <location>
        <begin position="21"/>
        <end position="49"/>
    </location>
</feature>
<gene>
    <name evidence="2" type="ORF">DERF_003267</name>
</gene>
<keyword evidence="1" id="KW-0472">Membrane</keyword>
<dbReference type="EMBL" id="ASGP02000001">
    <property type="protein sequence ID" value="KAH9529380.1"/>
    <property type="molecule type" value="Genomic_DNA"/>
</dbReference>
<reference evidence="2" key="2">
    <citation type="journal article" date="2022" name="Res Sq">
        <title>Comparative Genomics Reveals Insights into the Divergent Evolution of Astigmatic Mites and Household Pest Adaptations.</title>
        <authorList>
            <person name="Xiong Q."/>
            <person name="Wan A.T.-Y."/>
            <person name="Liu X.-Y."/>
            <person name="Fung C.S.-H."/>
            <person name="Xiao X."/>
            <person name="Malainual N."/>
            <person name="Hou J."/>
            <person name="Wang L."/>
            <person name="Wang M."/>
            <person name="Yang K."/>
            <person name="Cui Y."/>
            <person name="Leung E."/>
            <person name="Nong W."/>
            <person name="Shin S.-K."/>
            <person name="Au S."/>
            <person name="Jeong K.Y."/>
            <person name="Chew F.T."/>
            <person name="Hui J."/>
            <person name="Leung T.F."/>
            <person name="Tungtrongchitr A."/>
            <person name="Zhong N."/>
            <person name="Liu Z."/>
            <person name="Tsui S."/>
        </authorList>
    </citation>
    <scope>NUCLEOTIDE SEQUENCE</scope>
    <source>
        <strain evidence="2">Derf</strain>
        <tissue evidence="2">Whole organism</tissue>
    </source>
</reference>
<comment type="caution">
    <text evidence="2">The sequence shown here is derived from an EMBL/GenBank/DDBJ whole genome shotgun (WGS) entry which is preliminary data.</text>
</comment>
<dbReference type="PROSITE" id="PS51257">
    <property type="entry name" value="PROKAR_LIPOPROTEIN"/>
    <property type="match status" value="1"/>
</dbReference>
<organism evidence="2 3">
    <name type="scientific">Dermatophagoides farinae</name>
    <name type="common">American house dust mite</name>
    <dbReference type="NCBI Taxonomy" id="6954"/>
    <lineage>
        <taxon>Eukaryota</taxon>
        <taxon>Metazoa</taxon>
        <taxon>Ecdysozoa</taxon>
        <taxon>Arthropoda</taxon>
        <taxon>Chelicerata</taxon>
        <taxon>Arachnida</taxon>
        <taxon>Acari</taxon>
        <taxon>Acariformes</taxon>
        <taxon>Sarcoptiformes</taxon>
        <taxon>Astigmata</taxon>
        <taxon>Psoroptidia</taxon>
        <taxon>Analgoidea</taxon>
        <taxon>Pyroglyphidae</taxon>
        <taxon>Dermatophagoidinae</taxon>
        <taxon>Dermatophagoides</taxon>
    </lineage>
</organism>
<keyword evidence="3" id="KW-1185">Reference proteome</keyword>
<proteinExistence type="predicted"/>
<evidence type="ECO:0000313" key="2">
    <source>
        <dbReference type="EMBL" id="KAH9529380.1"/>
    </source>
</evidence>
<evidence type="ECO:0000313" key="3">
    <source>
        <dbReference type="Proteomes" id="UP000790347"/>
    </source>
</evidence>
<evidence type="ECO:0000256" key="1">
    <source>
        <dbReference type="SAM" id="Phobius"/>
    </source>
</evidence>
<dbReference type="Proteomes" id="UP000790347">
    <property type="component" value="Unassembled WGS sequence"/>
</dbReference>
<keyword evidence="1" id="KW-1133">Transmembrane helix</keyword>
<keyword evidence="1" id="KW-0812">Transmembrane</keyword>
<name>A0A922IFQ6_DERFA</name>
<accession>A0A922IFQ6</accession>